<dbReference type="EMBL" id="ML208276">
    <property type="protein sequence ID" value="TFK73361.1"/>
    <property type="molecule type" value="Genomic_DNA"/>
</dbReference>
<organism evidence="1 2">
    <name type="scientific">Pluteus cervinus</name>
    <dbReference type="NCBI Taxonomy" id="181527"/>
    <lineage>
        <taxon>Eukaryota</taxon>
        <taxon>Fungi</taxon>
        <taxon>Dikarya</taxon>
        <taxon>Basidiomycota</taxon>
        <taxon>Agaricomycotina</taxon>
        <taxon>Agaricomycetes</taxon>
        <taxon>Agaricomycetidae</taxon>
        <taxon>Agaricales</taxon>
        <taxon>Pluteineae</taxon>
        <taxon>Pluteaceae</taxon>
        <taxon>Pluteus</taxon>
    </lineage>
</organism>
<keyword evidence="2" id="KW-1185">Reference proteome</keyword>
<sequence>MKVPNHSSPPMSDDPYPSIKPTEGEAKLTSNGNPWEVCVETLKKDDDKMCDLLKDEIDNLLIFAALFSAIVAAFAIDSYKWLNPSSDNPSLVADNIAVQVNVLWFLSLAASLSVASIAILCMQWIRQYRLWEGKPTKEAVALRRQRFRGFANWRVPDIVSILPVILHLALILFGVGLTRVLWPLHPGVALGFTIVNVVSIVFVFWTMLAPIVQWWNMHSKKWVASSQCPYQCPQAWIFYIVSWGMAALYRLVLGHEQSRNGDPVNWQSFDAGWKKLRVSQSPTDQDDTYEGRLLADELISLDQSDGHNLKGIQARAIALQDLPINNAIAVVQSLYRSLKRQEEFDKFKEQNPDKHLKSKSLAAWYLWAHARVHPSLDQAYMQARIDFMSGLPGKKTFLPALPRGETFDIASLADDPQTIARFFRCLTVIIKNDSRFHKLTNDSLGDVWLLIGDLLEYSIRNPYDIDSQTLALLLSQLQDWLSPDKAKAASPTSVQHDVQDTPPLRDHPSQDGFKGLKSVVRHVLEGLRFLLTFHVEQEDLTLLLKNRNSFRLIFDFVNKVDTEVNALEIPDSFWEGDPVAGKAPSSLSEKSPQTETVHGQWADLLGVLGQIATDLKVNTRPRDSVLDSNPSSPQSPPPIGEHSKQ</sequence>
<dbReference type="Proteomes" id="UP000308600">
    <property type="component" value="Unassembled WGS sequence"/>
</dbReference>
<reference evidence="1 2" key="1">
    <citation type="journal article" date="2019" name="Nat. Ecol. Evol.">
        <title>Megaphylogeny resolves global patterns of mushroom evolution.</title>
        <authorList>
            <person name="Varga T."/>
            <person name="Krizsan K."/>
            <person name="Foldi C."/>
            <person name="Dima B."/>
            <person name="Sanchez-Garcia M."/>
            <person name="Sanchez-Ramirez S."/>
            <person name="Szollosi G.J."/>
            <person name="Szarkandi J.G."/>
            <person name="Papp V."/>
            <person name="Albert L."/>
            <person name="Andreopoulos W."/>
            <person name="Angelini C."/>
            <person name="Antonin V."/>
            <person name="Barry K.W."/>
            <person name="Bougher N.L."/>
            <person name="Buchanan P."/>
            <person name="Buyck B."/>
            <person name="Bense V."/>
            <person name="Catcheside P."/>
            <person name="Chovatia M."/>
            <person name="Cooper J."/>
            <person name="Damon W."/>
            <person name="Desjardin D."/>
            <person name="Finy P."/>
            <person name="Geml J."/>
            <person name="Haridas S."/>
            <person name="Hughes K."/>
            <person name="Justo A."/>
            <person name="Karasinski D."/>
            <person name="Kautmanova I."/>
            <person name="Kiss B."/>
            <person name="Kocsube S."/>
            <person name="Kotiranta H."/>
            <person name="LaButti K.M."/>
            <person name="Lechner B.E."/>
            <person name="Liimatainen K."/>
            <person name="Lipzen A."/>
            <person name="Lukacs Z."/>
            <person name="Mihaltcheva S."/>
            <person name="Morgado L.N."/>
            <person name="Niskanen T."/>
            <person name="Noordeloos M.E."/>
            <person name="Ohm R.A."/>
            <person name="Ortiz-Santana B."/>
            <person name="Ovrebo C."/>
            <person name="Racz N."/>
            <person name="Riley R."/>
            <person name="Savchenko A."/>
            <person name="Shiryaev A."/>
            <person name="Soop K."/>
            <person name="Spirin V."/>
            <person name="Szebenyi C."/>
            <person name="Tomsovsky M."/>
            <person name="Tulloss R.E."/>
            <person name="Uehling J."/>
            <person name="Grigoriev I.V."/>
            <person name="Vagvolgyi C."/>
            <person name="Papp T."/>
            <person name="Martin F.M."/>
            <person name="Miettinen O."/>
            <person name="Hibbett D.S."/>
            <person name="Nagy L.G."/>
        </authorList>
    </citation>
    <scope>NUCLEOTIDE SEQUENCE [LARGE SCALE GENOMIC DNA]</scope>
    <source>
        <strain evidence="1 2">NL-1719</strain>
    </source>
</reference>
<evidence type="ECO:0000313" key="1">
    <source>
        <dbReference type="EMBL" id="TFK73361.1"/>
    </source>
</evidence>
<protein>
    <submittedName>
        <fullName evidence="1">Uncharacterized protein</fullName>
    </submittedName>
</protein>
<proteinExistence type="predicted"/>
<gene>
    <name evidence="1" type="ORF">BDN72DRAFT_198778</name>
</gene>
<name>A0ACD3B642_9AGAR</name>
<evidence type="ECO:0000313" key="2">
    <source>
        <dbReference type="Proteomes" id="UP000308600"/>
    </source>
</evidence>
<accession>A0ACD3B642</accession>